<feature type="domain" description="Peptidase M15C" evidence="3">
    <location>
        <begin position="77"/>
        <end position="136"/>
    </location>
</feature>
<keyword evidence="5" id="KW-1185">Reference proteome</keyword>
<dbReference type="InterPro" id="IPR036366">
    <property type="entry name" value="PGBDSf"/>
</dbReference>
<evidence type="ECO:0000259" key="3">
    <source>
        <dbReference type="Pfam" id="PF13539"/>
    </source>
</evidence>
<dbReference type="InterPro" id="IPR039561">
    <property type="entry name" value="Peptidase_M15C"/>
</dbReference>
<name>A0ABV5X8Q0_9NOCA</name>
<evidence type="ECO:0000259" key="2">
    <source>
        <dbReference type="Pfam" id="PF01471"/>
    </source>
</evidence>
<dbReference type="Gene3D" id="3.30.1380.10">
    <property type="match status" value="1"/>
</dbReference>
<dbReference type="InterPro" id="IPR002477">
    <property type="entry name" value="Peptidoglycan-bd-like"/>
</dbReference>
<sequence>MTFRTVYGNTYSENGWRMCNRDECDITRIPNLFLVDTAPLRKGAALTILGAWLKWYDVNVEEIGSPVWGWSNTNGVGNSNHLSGTAVDVNAPKYPWGARVMPAARKAKIREGLRLFEGTVFWGSDWARADEMHYQMAFREGDPRNESFANKLRGGYLGIYGGGTAPSPSTPTPSPSAARPTLRRGSTGEHVRYLQGLMNRAYRAYSSLSVDGDFGPATEAVTREFQRRSNLAADGIVGPATWRALGVK</sequence>
<evidence type="ECO:0000313" key="4">
    <source>
        <dbReference type="EMBL" id="MFB9778835.1"/>
    </source>
</evidence>
<feature type="domain" description="Peptidoglycan binding-like" evidence="2">
    <location>
        <begin position="188"/>
        <end position="245"/>
    </location>
</feature>
<dbReference type="InterPro" id="IPR009045">
    <property type="entry name" value="Zn_M74/Hedgehog-like"/>
</dbReference>
<dbReference type="EMBL" id="JBHMAS010000004">
    <property type="protein sequence ID" value="MFB9778835.1"/>
    <property type="molecule type" value="Genomic_DNA"/>
</dbReference>
<dbReference type="InterPro" id="IPR036365">
    <property type="entry name" value="PGBD-like_sf"/>
</dbReference>
<protein>
    <submittedName>
        <fullName evidence="4">Peptidoglycan-binding protein</fullName>
    </submittedName>
</protein>
<dbReference type="Pfam" id="PF01471">
    <property type="entry name" value="PG_binding_1"/>
    <property type="match status" value="1"/>
</dbReference>
<reference evidence="4 5" key="1">
    <citation type="submission" date="2024-09" db="EMBL/GenBank/DDBJ databases">
        <authorList>
            <person name="Sun Q."/>
            <person name="Mori K."/>
        </authorList>
    </citation>
    <scope>NUCLEOTIDE SEQUENCE [LARGE SCALE GENOMIC DNA]</scope>
    <source>
        <strain evidence="4 5">JCM 11411</strain>
    </source>
</reference>
<accession>A0ABV5X8Q0</accession>
<dbReference type="SUPFAM" id="SSF47090">
    <property type="entry name" value="PGBD-like"/>
    <property type="match status" value="1"/>
</dbReference>
<dbReference type="SUPFAM" id="SSF55166">
    <property type="entry name" value="Hedgehog/DD-peptidase"/>
    <property type="match status" value="1"/>
</dbReference>
<feature type="region of interest" description="Disordered" evidence="1">
    <location>
        <begin position="160"/>
        <end position="187"/>
    </location>
</feature>
<comment type="caution">
    <text evidence="4">The sequence shown here is derived from an EMBL/GenBank/DDBJ whole genome shotgun (WGS) entry which is preliminary data.</text>
</comment>
<dbReference type="Pfam" id="PF13539">
    <property type="entry name" value="Peptidase_M15_4"/>
    <property type="match status" value="1"/>
</dbReference>
<dbReference type="Proteomes" id="UP001589587">
    <property type="component" value="Unassembled WGS sequence"/>
</dbReference>
<dbReference type="RefSeq" id="WP_378373937.1">
    <property type="nucleotide sequence ID" value="NZ_JBHMAS010000004.1"/>
</dbReference>
<dbReference type="Gene3D" id="1.10.101.10">
    <property type="entry name" value="PGBD-like superfamily/PGBD"/>
    <property type="match status" value="1"/>
</dbReference>
<gene>
    <name evidence="4" type="ORF">ACFFQ6_04030</name>
</gene>
<evidence type="ECO:0000256" key="1">
    <source>
        <dbReference type="SAM" id="MobiDB-lite"/>
    </source>
</evidence>
<organism evidence="4 5">
    <name type="scientific">Rhodococcus baikonurensis</name>
    <dbReference type="NCBI Taxonomy" id="172041"/>
    <lineage>
        <taxon>Bacteria</taxon>
        <taxon>Bacillati</taxon>
        <taxon>Actinomycetota</taxon>
        <taxon>Actinomycetes</taxon>
        <taxon>Mycobacteriales</taxon>
        <taxon>Nocardiaceae</taxon>
        <taxon>Rhodococcus</taxon>
        <taxon>Rhodococcus erythropolis group</taxon>
    </lineage>
</organism>
<evidence type="ECO:0000313" key="5">
    <source>
        <dbReference type="Proteomes" id="UP001589587"/>
    </source>
</evidence>
<proteinExistence type="predicted"/>